<gene>
    <name evidence="1" type="ORF">CDAR_202941</name>
</gene>
<dbReference type="Proteomes" id="UP001054837">
    <property type="component" value="Unassembled WGS sequence"/>
</dbReference>
<sequence length="100" mass="11187">MRAPLDSSAGSRAFCWYISGHRRHLGHLQLPPQTSAERAKGILERLLEFQRHQLVEYRVDGRAQIVSDSGYVSDDGVHHVKQRGGRGRNVISRQALGVEG</sequence>
<dbReference type="AlphaFoldDB" id="A0AAV4R0W3"/>
<protein>
    <submittedName>
        <fullName evidence="1">Uncharacterized protein</fullName>
    </submittedName>
</protein>
<organism evidence="1 2">
    <name type="scientific">Caerostris darwini</name>
    <dbReference type="NCBI Taxonomy" id="1538125"/>
    <lineage>
        <taxon>Eukaryota</taxon>
        <taxon>Metazoa</taxon>
        <taxon>Ecdysozoa</taxon>
        <taxon>Arthropoda</taxon>
        <taxon>Chelicerata</taxon>
        <taxon>Arachnida</taxon>
        <taxon>Araneae</taxon>
        <taxon>Araneomorphae</taxon>
        <taxon>Entelegynae</taxon>
        <taxon>Araneoidea</taxon>
        <taxon>Araneidae</taxon>
        <taxon>Caerostris</taxon>
    </lineage>
</organism>
<accession>A0AAV4R0W3</accession>
<evidence type="ECO:0000313" key="2">
    <source>
        <dbReference type="Proteomes" id="UP001054837"/>
    </source>
</evidence>
<comment type="caution">
    <text evidence="1">The sequence shown here is derived from an EMBL/GenBank/DDBJ whole genome shotgun (WGS) entry which is preliminary data.</text>
</comment>
<dbReference type="EMBL" id="BPLQ01005498">
    <property type="protein sequence ID" value="GIY15199.1"/>
    <property type="molecule type" value="Genomic_DNA"/>
</dbReference>
<proteinExistence type="predicted"/>
<evidence type="ECO:0000313" key="1">
    <source>
        <dbReference type="EMBL" id="GIY15199.1"/>
    </source>
</evidence>
<name>A0AAV4R0W3_9ARAC</name>
<keyword evidence="2" id="KW-1185">Reference proteome</keyword>
<reference evidence="1 2" key="1">
    <citation type="submission" date="2021-06" db="EMBL/GenBank/DDBJ databases">
        <title>Caerostris darwini draft genome.</title>
        <authorList>
            <person name="Kono N."/>
            <person name="Arakawa K."/>
        </authorList>
    </citation>
    <scope>NUCLEOTIDE SEQUENCE [LARGE SCALE GENOMIC DNA]</scope>
</reference>